<dbReference type="RefSeq" id="XP_037214859.1">
    <property type="nucleotide sequence ID" value="XM_037368891.1"/>
</dbReference>
<dbReference type="EMBL" id="JACAZF010000012">
    <property type="protein sequence ID" value="KAF7292132.1"/>
    <property type="molecule type" value="Genomic_DNA"/>
</dbReference>
<keyword evidence="4" id="KW-0862">Zinc</keyword>
<feature type="region of interest" description="Disordered" evidence="6">
    <location>
        <begin position="378"/>
        <end position="422"/>
    </location>
</feature>
<organism evidence="7 8">
    <name type="scientific">Mycena indigotica</name>
    <dbReference type="NCBI Taxonomy" id="2126181"/>
    <lineage>
        <taxon>Eukaryota</taxon>
        <taxon>Fungi</taxon>
        <taxon>Dikarya</taxon>
        <taxon>Basidiomycota</taxon>
        <taxon>Agaricomycotina</taxon>
        <taxon>Agaricomycetes</taxon>
        <taxon>Agaricomycetidae</taxon>
        <taxon>Agaricales</taxon>
        <taxon>Marasmiineae</taxon>
        <taxon>Mycenaceae</taxon>
        <taxon>Mycena</taxon>
    </lineage>
</organism>
<dbReference type="PANTHER" id="PTHR46481">
    <property type="entry name" value="ZINC FINGER BED DOMAIN-CONTAINING PROTEIN 4"/>
    <property type="match status" value="1"/>
</dbReference>
<sequence>MDAAETALAEMGVVDASCVLGVVTDNPSVMKAFRRLFVEKHTWVIPLACWAHGLNTLVGEICRHAPAKAAIMRANRIVTFFNNSHYWGGQLKNTAKAEKVTRGLKKNCESRWYALILLVMSISAHQTPLSLLVAHPNARRPSDGYSAVNEDVIDIIQDRDFWPWISRVIRIAHPFVDVIAVCESRRANLADCMLNLLGAARQLLTLDKKDDDTIEFRTFEKHARAVVNKCFRQMATPVHRLALFLHPLCRKMAVVEDTPGYTLRDYKKTTLEIAVKWGWEDREAALLASDITTYGACKAPWEGGDRDAGGWWASLSISVKKHPLKAFACAILSLTPHSAEIERLFSACNGIQSPKRNSLAVETFSKLAKVRSSLVEEAKRRAPLRKKPATETAAPPPAATASGSALATRVTTDNSTPLERDEVLTRWQAPLEGPDPEEDSISGVEAVFKHLEATLALESVSVRGRRRQRTSGQFGRQAA</sequence>
<proteinExistence type="predicted"/>
<keyword evidence="5" id="KW-0539">Nucleus</keyword>
<keyword evidence="2" id="KW-0479">Metal-binding</keyword>
<dbReference type="Proteomes" id="UP000636479">
    <property type="component" value="Unassembled WGS sequence"/>
</dbReference>
<evidence type="ECO:0000256" key="6">
    <source>
        <dbReference type="SAM" id="MobiDB-lite"/>
    </source>
</evidence>
<evidence type="ECO:0000313" key="8">
    <source>
        <dbReference type="Proteomes" id="UP000636479"/>
    </source>
</evidence>
<dbReference type="InterPro" id="IPR052035">
    <property type="entry name" value="ZnF_BED_domain_contain"/>
</dbReference>
<protein>
    <submittedName>
        <fullName evidence="7">DUF659 domain-containing protein</fullName>
    </submittedName>
</protein>
<evidence type="ECO:0000256" key="1">
    <source>
        <dbReference type="ARBA" id="ARBA00004123"/>
    </source>
</evidence>
<evidence type="ECO:0000256" key="4">
    <source>
        <dbReference type="ARBA" id="ARBA00022833"/>
    </source>
</evidence>
<dbReference type="GO" id="GO:0005634">
    <property type="term" value="C:nucleus"/>
    <property type="evidence" value="ECO:0007669"/>
    <property type="project" value="UniProtKB-SubCell"/>
</dbReference>
<accession>A0A8H6S480</accession>
<reference evidence="7" key="1">
    <citation type="submission" date="2020-05" db="EMBL/GenBank/DDBJ databases">
        <title>Mycena genomes resolve the evolution of fungal bioluminescence.</title>
        <authorList>
            <person name="Tsai I.J."/>
        </authorList>
    </citation>
    <scope>NUCLEOTIDE SEQUENCE</scope>
    <source>
        <strain evidence="7">171206Taipei</strain>
    </source>
</reference>
<dbReference type="PANTHER" id="PTHR46481:SF10">
    <property type="entry name" value="ZINC FINGER BED DOMAIN-CONTAINING PROTEIN 39"/>
    <property type="match status" value="1"/>
</dbReference>
<evidence type="ECO:0000256" key="3">
    <source>
        <dbReference type="ARBA" id="ARBA00022771"/>
    </source>
</evidence>
<dbReference type="SUPFAM" id="SSF53098">
    <property type="entry name" value="Ribonuclease H-like"/>
    <property type="match status" value="1"/>
</dbReference>
<keyword evidence="8" id="KW-1185">Reference proteome</keyword>
<comment type="caution">
    <text evidence="7">The sequence shown here is derived from an EMBL/GenBank/DDBJ whole genome shotgun (WGS) entry which is preliminary data.</text>
</comment>
<evidence type="ECO:0000313" key="7">
    <source>
        <dbReference type="EMBL" id="KAF7292132.1"/>
    </source>
</evidence>
<gene>
    <name evidence="7" type="ORF">MIND_01240200</name>
</gene>
<evidence type="ECO:0000256" key="2">
    <source>
        <dbReference type="ARBA" id="ARBA00022723"/>
    </source>
</evidence>
<name>A0A8H6S480_9AGAR</name>
<dbReference type="GeneID" id="59351407"/>
<dbReference type="InterPro" id="IPR012337">
    <property type="entry name" value="RNaseH-like_sf"/>
</dbReference>
<dbReference type="AlphaFoldDB" id="A0A8H6S480"/>
<dbReference type="GO" id="GO:0008270">
    <property type="term" value="F:zinc ion binding"/>
    <property type="evidence" value="ECO:0007669"/>
    <property type="project" value="UniProtKB-KW"/>
</dbReference>
<feature type="compositionally biased region" description="Low complexity" evidence="6">
    <location>
        <begin position="399"/>
        <end position="408"/>
    </location>
</feature>
<evidence type="ECO:0000256" key="5">
    <source>
        <dbReference type="ARBA" id="ARBA00023242"/>
    </source>
</evidence>
<keyword evidence="3" id="KW-0863">Zinc-finger</keyword>
<comment type="subcellular location">
    <subcellularLocation>
        <location evidence="1">Nucleus</location>
    </subcellularLocation>
</comment>
<dbReference type="OrthoDB" id="3226942at2759"/>